<keyword evidence="6" id="KW-0804">Transcription</keyword>
<dbReference type="SUPFAM" id="SSF52172">
    <property type="entry name" value="CheY-like"/>
    <property type="match status" value="1"/>
</dbReference>
<dbReference type="STRING" id="4155.A0A022QXJ1"/>
<dbReference type="EMBL" id="KI630880">
    <property type="protein sequence ID" value="EYU32048.1"/>
    <property type="molecule type" value="Genomic_DNA"/>
</dbReference>
<keyword evidence="10" id="KW-1185">Reference proteome</keyword>
<dbReference type="Gene3D" id="3.40.50.2300">
    <property type="match status" value="1"/>
</dbReference>
<dbReference type="eggNOG" id="KOG1601">
    <property type="taxonomic scope" value="Eukaryota"/>
</dbReference>
<feature type="non-terminal residue" evidence="9">
    <location>
        <position position="464"/>
    </location>
</feature>
<dbReference type="PROSITE" id="PS51294">
    <property type="entry name" value="HTH_MYB"/>
    <property type="match status" value="1"/>
</dbReference>
<dbReference type="Gene3D" id="1.10.10.60">
    <property type="entry name" value="Homeodomain-like"/>
    <property type="match status" value="1"/>
</dbReference>
<evidence type="ECO:0000256" key="1">
    <source>
        <dbReference type="ARBA" id="ARBA00004123"/>
    </source>
</evidence>
<evidence type="ECO:0000313" key="10">
    <source>
        <dbReference type="Proteomes" id="UP000030748"/>
    </source>
</evidence>
<keyword evidence="3" id="KW-0902">Two-component regulatory system</keyword>
<evidence type="ECO:0000256" key="5">
    <source>
        <dbReference type="ARBA" id="ARBA00023159"/>
    </source>
</evidence>
<dbReference type="InterPro" id="IPR011006">
    <property type="entry name" value="CheY-like_superfamily"/>
</dbReference>
<dbReference type="PANTHER" id="PTHR43874">
    <property type="entry name" value="TWO-COMPONENT RESPONSE REGULATOR"/>
    <property type="match status" value="1"/>
</dbReference>
<gene>
    <name evidence="9" type="ORF">MIMGU_mgv1a019948mg</name>
</gene>
<dbReference type="NCBIfam" id="TIGR01557">
    <property type="entry name" value="myb_SHAQKYF"/>
    <property type="match status" value="1"/>
</dbReference>
<feature type="domain" description="HTH myb-type" evidence="8">
    <location>
        <begin position="168"/>
        <end position="225"/>
    </location>
</feature>
<keyword evidence="4" id="KW-0805">Transcription regulation</keyword>
<dbReference type="GO" id="GO:0009736">
    <property type="term" value="P:cytokinin-activated signaling pathway"/>
    <property type="evidence" value="ECO:0007669"/>
    <property type="project" value="InterPro"/>
</dbReference>
<dbReference type="InterPro" id="IPR017930">
    <property type="entry name" value="Myb_dom"/>
</dbReference>
<dbReference type="InterPro" id="IPR009057">
    <property type="entry name" value="Homeodomain-like_sf"/>
</dbReference>
<dbReference type="Proteomes" id="UP000030748">
    <property type="component" value="Unassembled WGS sequence"/>
</dbReference>
<evidence type="ECO:0000256" key="4">
    <source>
        <dbReference type="ARBA" id="ARBA00023015"/>
    </source>
</evidence>
<dbReference type="GO" id="GO:0005634">
    <property type="term" value="C:nucleus"/>
    <property type="evidence" value="ECO:0007669"/>
    <property type="project" value="UniProtKB-SubCell"/>
</dbReference>
<keyword evidence="2" id="KW-0597">Phosphoprotein</keyword>
<sequence>MGTKGICILVVNDDITCKNIVSEMLQHCNFQGVLDVVNAIWEAKQTLDLVLTNAHKLESNDGSVIVQHIQKKLNLPIILMCSDKKKIAPKGGQQLSFAAYDLKGLSRNDVNDLWQFALEKEKNKMVGNFEEDEENVETNKTCSPIDEAVKKRINEKDDVSEDETPVAKKPRVVWTIEMHQKFLEAIEFLGYEKAVPKKIVEVMGVPGLTRENVASHLQRFHRKKIEIEYKSKISESFAIMIIINTNTIVQKFRGGMKRAQETALGSLAVRNEFKSLCDNMQSTSSSSLDYWNTDLIEPNLHRSSYNFSSSRKNYTYRIGVDNLQQQNYRPDKLHLSRNFRIYGDQMRNVLLSVTADGMGNSENRSGVSKFVGYRLASDGNSIDFGQKLERSDNTAEDAVLFKNIISENDDKDSSNMQSTNNDILGHNEPLIFPCEQDFSTNSTAFSEGGIGGLLMMICLQEQKP</sequence>
<dbReference type="AlphaFoldDB" id="A0A022QXJ1"/>
<keyword evidence="5" id="KW-0010">Activator</keyword>
<organism evidence="9 10">
    <name type="scientific">Erythranthe guttata</name>
    <name type="common">Yellow monkey flower</name>
    <name type="synonym">Mimulus guttatus</name>
    <dbReference type="NCBI Taxonomy" id="4155"/>
    <lineage>
        <taxon>Eukaryota</taxon>
        <taxon>Viridiplantae</taxon>
        <taxon>Streptophyta</taxon>
        <taxon>Embryophyta</taxon>
        <taxon>Tracheophyta</taxon>
        <taxon>Spermatophyta</taxon>
        <taxon>Magnoliopsida</taxon>
        <taxon>eudicotyledons</taxon>
        <taxon>Gunneridae</taxon>
        <taxon>Pentapetalae</taxon>
        <taxon>asterids</taxon>
        <taxon>lamiids</taxon>
        <taxon>Lamiales</taxon>
        <taxon>Phrymaceae</taxon>
        <taxon>Erythranthe</taxon>
    </lineage>
</organism>
<name>A0A022QXJ1_ERYGU</name>
<evidence type="ECO:0000256" key="3">
    <source>
        <dbReference type="ARBA" id="ARBA00023012"/>
    </source>
</evidence>
<evidence type="ECO:0000256" key="7">
    <source>
        <dbReference type="ARBA" id="ARBA00023242"/>
    </source>
</evidence>
<protein>
    <recommendedName>
        <fullName evidence="8">HTH myb-type domain-containing protein</fullName>
    </recommendedName>
</protein>
<keyword evidence="7" id="KW-0539">Nucleus</keyword>
<proteinExistence type="predicted"/>
<comment type="subcellular location">
    <subcellularLocation>
        <location evidence="1">Nucleus</location>
    </subcellularLocation>
</comment>
<dbReference type="SUPFAM" id="SSF46689">
    <property type="entry name" value="Homeodomain-like"/>
    <property type="match status" value="1"/>
</dbReference>
<dbReference type="GO" id="GO:0003677">
    <property type="term" value="F:DNA binding"/>
    <property type="evidence" value="ECO:0007669"/>
    <property type="project" value="InterPro"/>
</dbReference>
<dbReference type="GO" id="GO:0000160">
    <property type="term" value="P:phosphorelay signal transduction system"/>
    <property type="evidence" value="ECO:0007669"/>
    <property type="project" value="UniProtKB-KW"/>
</dbReference>
<evidence type="ECO:0000259" key="8">
    <source>
        <dbReference type="PROSITE" id="PS51294"/>
    </source>
</evidence>
<dbReference type="InterPro" id="IPR006447">
    <property type="entry name" value="Myb_dom_plants"/>
</dbReference>
<evidence type="ECO:0000256" key="6">
    <source>
        <dbReference type="ARBA" id="ARBA00023163"/>
    </source>
</evidence>
<dbReference type="PANTHER" id="PTHR43874:SF19">
    <property type="entry name" value="RESPONSE REGULATOR 23-RELATED"/>
    <property type="match status" value="1"/>
</dbReference>
<dbReference type="InterPro" id="IPR045279">
    <property type="entry name" value="ARR-like"/>
</dbReference>
<dbReference type="FunFam" id="1.10.10.60:FF:000007">
    <property type="entry name" value="Two-component response regulator"/>
    <property type="match status" value="1"/>
</dbReference>
<reference evidence="9 10" key="1">
    <citation type="journal article" date="2013" name="Proc. Natl. Acad. Sci. U.S.A.">
        <title>Fine-scale variation in meiotic recombination in Mimulus inferred from population shotgun sequencing.</title>
        <authorList>
            <person name="Hellsten U."/>
            <person name="Wright K.M."/>
            <person name="Jenkins J."/>
            <person name="Shu S."/>
            <person name="Yuan Y."/>
            <person name="Wessler S.R."/>
            <person name="Schmutz J."/>
            <person name="Willis J.H."/>
            <person name="Rokhsar D.S."/>
        </authorList>
    </citation>
    <scope>NUCLEOTIDE SEQUENCE [LARGE SCALE GENOMIC DNA]</scope>
    <source>
        <strain evidence="10">cv. DUN x IM62</strain>
    </source>
</reference>
<evidence type="ECO:0000313" key="9">
    <source>
        <dbReference type="EMBL" id="EYU32048.1"/>
    </source>
</evidence>
<accession>A0A022QXJ1</accession>
<evidence type="ECO:0000256" key="2">
    <source>
        <dbReference type="ARBA" id="ARBA00022553"/>
    </source>
</evidence>